<dbReference type="Proteomes" id="UP001148737">
    <property type="component" value="Unassembled WGS sequence"/>
</dbReference>
<sequence length="366" mass="40271">MRSVLRVSAVVGLVVIEAAGFHLRQAGTILPQNTTGEEKSTELIGDLKTLQDDQLTYTGRVIKALLQDSPNTPPEDNATSWVPTPLPSKGSSACRKHTCCIWRHIYKDMAEAMVNPAPSHGCNDLARGAIRLGFHDAGTWSKRTGPYGGADGSIVLTGECELRHDNKGLEPTCLQMRKWFAHYRVYGVGMADLIQTAHNVATNLCTGGPLVRTFVGRKDRYHPSPRGTLPSPDQSAEALIELFRDKTISPHGLVSLLGAHTSAKQRFVDISRAGEALDTSPDIWDTGFYDEVLKQEPSKGVFRLQSDEKLSKHHETAASWQSFTGFQGLFPWLVDYSREYVRLSLLGVNNLNDLIECSSAIVKQSE</sequence>
<name>A0ACC1QZE8_9HYPO</name>
<keyword evidence="2" id="KW-1185">Reference proteome</keyword>
<gene>
    <name evidence="1" type="ORF">NLG97_g3587</name>
</gene>
<accession>A0ACC1QZE8</accession>
<proteinExistence type="predicted"/>
<evidence type="ECO:0000313" key="1">
    <source>
        <dbReference type="EMBL" id="KAJ3495168.1"/>
    </source>
</evidence>
<organism evidence="1 2">
    <name type="scientific">Lecanicillium saksenae</name>
    <dbReference type="NCBI Taxonomy" id="468837"/>
    <lineage>
        <taxon>Eukaryota</taxon>
        <taxon>Fungi</taxon>
        <taxon>Dikarya</taxon>
        <taxon>Ascomycota</taxon>
        <taxon>Pezizomycotina</taxon>
        <taxon>Sordariomycetes</taxon>
        <taxon>Hypocreomycetidae</taxon>
        <taxon>Hypocreales</taxon>
        <taxon>Cordycipitaceae</taxon>
        <taxon>Lecanicillium</taxon>
    </lineage>
</organism>
<comment type="caution">
    <text evidence="1">The sequence shown here is derived from an EMBL/GenBank/DDBJ whole genome shotgun (WGS) entry which is preliminary data.</text>
</comment>
<evidence type="ECO:0000313" key="2">
    <source>
        <dbReference type="Proteomes" id="UP001148737"/>
    </source>
</evidence>
<reference evidence="1" key="1">
    <citation type="submission" date="2022-07" db="EMBL/GenBank/DDBJ databases">
        <title>Genome Sequence of Lecanicillium saksenae.</title>
        <authorList>
            <person name="Buettner E."/>
        </authorList>
    </citation>
    <scope>NUCLEOTIDE SEQUENCE</scope>
    <source>
        <strain evidence="1">VT-O1</strain>
    </source>
</reference>
<protein>
    <submittedName>
        <fullName evidence="1">Uncharacterized protein</fullName>
    </submittedName>
</protein>
<dbReference type="EMBL" id="JANAKD010000307">
    <property type="protein sequence ID" value="KAJ3495168.1"/>
    <property type="molecule type" value="Genomic_DNA"/>
</dbReference>